<sequence>MSSSMVLSLIFLLFLQQCTCFTTAENTNLEVNNDQIESTEAAFLKMNQFMESVNKFQQDWVYVQSTIDEVIMNIKRINKQHVTLKTPENEVDHDSMVHSDYYDYDARRSKIVHQKPAGDILASPVENYFGNIMNEIKMFEKEINFLRPLLELQLNSCKDCKKVIQWANIAILSAEEYLSQLIDKQKTGYQLIKKVHKKCSKYYSQRVEIEEQKLKNGLCSNTDDLSKFLCENYDLEDK</sequence>
<organism evidence="2 3">
    <name type="scientific">Cimex lectularius</name>
    <name type="common">Bed bug</name>
    <name type="synonym">Acanthia lectularia</name>
    <dbReference type="NCBI Taxonomy" id="79782"/>
    <lineage>
        <taxon>Eukaryota</taxon>
        <taxon>Metazoa</taxon>
        <taxon>Ecdysozoa</taxon>
        <taxon>Arthropoda</taxon>
        <taxon>Hexapoda</taxon>
        <taxon>Insecta</taxon>
        <taxon>Pterygota</taxon>
        <taxon>Neoptera</taxon>
        <taxon>Paraneoptera</taxon>
        <taxon>Hemiptera</taxon>
        <taxon>Heteroptera</taxon>
        <taxon>Panheteroptera</taxon>
        <taxon>Cimicomorpha</taxon>
        <taxon>Cimicidae</taxon>
        <taxon>Cimex</taxon>
    </lineage>
</organism>
<evidence type="ECO:0000256" key="1">
    <source>
        <dbReference type="SAM" id="SignalP"/>
    </source>
</evidence>
<reference evidence="2" key="1">
    <citation type="submission" date="2022-01" db="UniProtKB">
        <authorList>
            <consortium name="EnsemblMetazoa"/>
        </authorList>
    </citation>
    <scope>IDENTIFICATION</scope>
</reference>
<dbReference type="KEGG" id="clec:106668201"/>
<proteinExistence type="predicted"/>
<keyword evidence="1" id="KW-0732">Signal</keyword>
<feature type="chain" id="PRO_5035210061" evidence="1">
    <location>
        <begin position="21"/>
        <end position="238"/>
    </location>
</feature>
<keyword evidence="3" id="KW-1185">Reference proteome</keyword>
<accession>A0A8I6RVP5</accession>
<evidence type="ECO:0000313" key="3">
    <source>
        <dbReference type="Proteomes" id="UP000494040"/>
    </source>
</evidence>
<evidence type="ECO:0000313" key="2">
    <source>
        <dbReference type="EnsemblMetazoa" id="XP_014252219.1"/>
    </source>
</evidence>
<dbReference type="Proteomes" id="UP000494040">
    <property type="component" value="Unassembled WGS sequence"/>
</dbReference>
<dbReference type="EnsemblMetazoa" id="XM_014396733.2">
    <property type="protein sequence ID" value="XP_014252219.1"/>
    <property type="gene ID" value="LOC106668201"/>
</dbReference>
<dbReference type="GeneID" id="106668201"/>
<dbReference type="AlphaFoldDB" id="A0A8I6RVP5"/>
<dbReference type="RefSeq" id="XP_014252219.1">
    <property type="nucleotide sequence ID" value="XM_014396733.2"/>
</dbReference>
<name>A0A8I6RVP5_CIMLE</name>
<protein>
    <submittedName>
        <fullName evidence="2">Uncharacterized protein</fullName>
    </submittedName>
</protein>
<feature type="signal peptide" evidence="1">
    <location>
        <begin position="1"/>
        <end position="20"/>
    </location>
</feature>